<evidence type="ECO:0000313" key="1">
    <source>
        <dbReference type="EMBL" id="MBX72219.1"/>
    </source>
</evidence>
<dbReference type="EMBL" id="GGEC01091735">
    <property type="protein sequence ID" value="MBX72219.1"/>
    <property type="molecule type" value="Transcribed_RNA"/>
</dbReference>
<name>A0A2P2QZ05_RHIMU</name>
<organism evidence="1">
    <name type="scientific">Rhizophora mucronata</name>
    <name type="common">Asiatic mangrove</name>
    <dbReference type="NCBI Taxonomy" id="61149"/>
    <lineage>
        <taxon>Eukaryota</taxon>
        <taxon>Viridiplantae</taxon>
        <taxon>Streptophyta</taxon>
        <taxon>Embryophyta</taxon>
        <taxon>Tracheophyta</taxon>
        <taxon>Spermatophyta</taxon>
        <taxon>Magnoliopsida</taxon>
        <taxon>eudicotyledons</taxon>
        <taxon>Gunneridae</taxon>
        <taxon>Pentapetalae</taxon>
        <taxon>rosids</taxon>
        <taxon>fabids</taxon>
        <taxon>Malpighiales</taxon>
        <taxon>Rhizophoraceae</taxon>
        <taxon>Rhizophora</taxon>
    </lineage>
</organism>
<proteinExistence type="predicted"/>
<dbReference type="AlphaFoldDB" id="A0A2P2QZ05"/>
<sequence length="47" mass="5474">MITQHSRFTCACVPVVHVWVEKMMTFNPILDLGSACLNTYRNLHCRH</sequence>
<protein>
    <submittedName>
        <fullName evidence="1">Uncharacterized protein</fullName>
    </submittedName>
</protein>
<reference evidence="1" key="1">
    <citation type="submission" date="2018-02" db="EMBL/GenBank/DDBJ databases">
        <title>Rhizophora mucronata_Transcriptome.</title>
        <authorList>
            <person name="Meera S.P."/>
            <person name="Sreeshan A."/>
            <person name="Augustine A."/>
        </authorList>
    </citation>
    <scope>NUCLEOTIDE SEQUENCE</scope>
    <source>
        <tissue evidence="1">Leaf</tissue>
    </source>
</reference>
<accession>A0A2P2QZ05</accession>